<accession>A0A3S5CQT4</accession>
<dbReference type="AlphaFoldDB" id="A0A3S5CQT4"/>
<sequence length="100" mass="10282">MSFLNLVGLSSNSGPRASHFRTGGPFKTGALKLPDGILAAGNDYGGSGILEVNSAANSVSPKKSDIPGKTVSALATTAVFLGQQAGMFREKELAHLHANR</sequence>
<keyword evidence="2" id="KW-1185">Reference proteome</keyword>
<gene>
    <name evidence="1" type="ORF">PXEA_LOCUS22193</name>
</gene>
<organism evidence="1 2">
    <name type="scientific">Protopolystoma xenopodis</name>
    <dbReference type="NCBI Taxonomy" id="117903"/>
    <lineage>
        <taxon>Eukaryota</taxon>
        <taxon>Metazoa</taxon>
        <taxon>Spiralia</taxon>
        <taxon>Lophotrochozoa</taxon>
        <taxon>Platyhelminthes</taxon>
        <taxon>Monogenea</taxon>
        <taxon>Polyopisthocotylea</taxon>
        <taxon>Polystomatidea</taxon>
        <taxon>Polystomatidae</taxon>
        <taxon>Protopolystoma</taxon>
    </lineage>
</organism>
<protein>
    <submittedName>
        <fullName evidence="1">Uncharacterized protein</fullName>
    </submittedName>
</protein>
<comment type="caution">
    <text evidence="1">The sequence shown here is derived from an EMBL/GenBank/DDBJ whole genome shotgun (WGS) entry which is preliminary data.</text>
</comment>
<proteinExistence type="predicted"/>
<dbReference type="Proteomes" id="UP000784294">
    <property type="component" value="Unassembled WGS sequence"/>
</dbReference>
<name>A0A3S5CQT4_9PLAT</name>
<evidence type="ECO:0000313" key="2">
    <source>
        <dbReference type="Proteomes" id="UP000784294"/>
    </source>
</evidence>
<reference evidence="1" key="1">
    <citation type="submission" date="2018-11" db="EMBL/GenBank/DDBJ databases">
        <authorList>
            <consortium name="Pathogen Informatics"/>
        </authorList>
    </citation>
    <scope>NUCLEOTIDE SEQUENCE</scope>
</reference>
<dbReference type="EMBL" id="CAAALY010097559">
    <property type="protein sequence ID" value="VEL28753.1"/>
    <property type="molecule type" value="Genomic_DNA"/>
</dbReference>
<evidence type="ECO:0000313" key="1">
    <source>
        <dbReference type="EMBL" id="VEL28753.1"/>
    </source>
</evidence>